<name>A0A0N0VJQ4_9PSED</name>
<dbReference type="GO" id="GO:0006355">
    <property type="term" value="P:regulation of DNA-templated transcription"/>
    <property type="evidence" value="ECO:0007669"/>
    <property type="project" value="InterPro"/>
</dbReference>
<dbReference type="AlphaFoldDB" id="A0A0N0VJQ4"/>
<dbReference type="SMART" id="SM00421">
    <property type="entry name" value="HTH_LUXR"/>
    <property type="match status" value="1"/>
</dbReference>
<dbReference type="PROSITE" id="PS50043">
    <property type="entry name" value="HTH_LUXR_2"/>
    <property type="match status" value="1"/>
</dbReference>
<accession>A0A0N0VJQ4</accession>
<keyword evidence="1" id="KW-0805">Transcription regulation</keyword>
<sequence>MASNRLTTQDWFRHMADVTCVIGQPGFVDALFAALCHLAPSQGTMVYLFPRQGLPSALAETRDDGPWLPQGSIREYIGGHYLLCPFYRAAMEGASAGCYRLADVAPDHFKRSEYYLTFYQHSHLEDEVNYLVPLGTELVIAVELATTATYRASQLRDLQRVTPWVLAVVSQHWRHLEGQVLGGRFESAIERQIGRALNTFGASVLTERECAIVQLLLRGHSSKSLARRLGVAEDTIKSHRKNIYAKLDISSHSELFSLFINSLAQARDGLGQDPLAHYLDHRH</sequence>
<evidence type="ECO:0000259" key="4">
    <source>
        <dbReference type="PROSITE" id="PS50043"/>
    </source>
</evidence>
<dbReference type="Gene3D" id="1.10.10.10">
    <property type="entry name" value="Winged helix-like DNA-binding domain superfamily/Winged helix DNA-binding domain"/>
    <property type="match status" value="1"/>
</dbReference>
<dbReference type="SUPFAM" id="SSF46894">
    <property type="entry name" value="C-terminal effector domain of the bipartite response regulators"/>
    <property type="match status" value="1"/>
</dbReference>
<dbReference type="GO" id="GO:0003677">
    <property type="term" value="F:DNA binding"/>
    <property type="evidence" value="ECO:0007669"/>
    <property type="project" value="UniProtKB-KW"/>
</dbReference>
<keyword evidence="2" id="KW-0238">DNA-binding</keyword>
<comment type="caution">
    <text evidence="5">The sequence shown here is derived from an EMBL/GenBank/DDBJ whole genome shotgun (WGS) entry which is preliminary data.</text>
</comment>
<evidence type="ECO:0000256" key="2">
    <source>
        <dbReference type="ARBA" id="ARBA00023125"/>
    </source>
</evidence>
<feature type="domain" description="HTH luxR-type" evidence="4">
    <location>
        <begin position="198"/>
        <end position="263"/>
    </location>
</feature>
<dbReference type="EMBL" id="JSYZ01000011">
    <property type="protein sequence ID" value="KPA90128.1"/>
    <property type="molecule type" value="Genomic_DNA"/>
</dbReference>
<dbReference type="RefSeq" id="WP_054060475.1">
    <property type="nucleotide sequence ID" value="NZ_JSYZ01000011.1"/>
</dbReference>
<evidence type="ECO:0000256" key="3">
    <source>
        <dbReference type="ARBA" id="ARBA00023163"/>
    </source>
</evidence>
<organism evidence="5 6">
    <name type="scientific">Pseudomonas asplenii</name>
    <dbReference type="NCBI Taxonomy" id="53407"/>
    <lineage>
        <taxon>Bacteria</taxon>
        <taxon>Pseudomonadati</taxon>
        <taxon>Pseudomonadota</taxon>
        <taxon>Gammaproteobacteria</taxon>
        <taxon>Pseudomonadales</taxon>
        <taxon>Pseudomonadaceae</taxon>
        <taxon>Pseudomonas</taxon>
    </lineage>
</organism>
<dbReference type="Pfam" id="PF00196">
    <property type="entry name" value="GerE"/>
    <property type="match status" value="1"/>
</dbReference>
<evidence type="ECO:0000256" key="1">
    <source>
        <dbReference type="ARBA" id="ARBA00023015"/>
    </source>
</evidence>
<evidence type="ECO:0000313" key="5">
    <source>
        <dbReference type="EMBL" id="KPA90128.1"/>
    </source>
</evidence>
<dbReference type="PANTHER" id="PTHR44688">
    <property type="entry name" value="DNA-BINDING TRANSCRIPTIONAL ACTIVATOR DEVR_DOSR"/>
    <property type="match status" value="1"/>
</dbReference>
<dbReference type="PRINTS" id="PR00038">
    <property type="entry name" value="HTHLUXR"/>
</dbReference>
<protein>
    <submittedName>
        <fullName evidence="5">Transcriptional regulator, LuxR family</fullName>
    </submittedName>
</protein>
<dbReference type="InterPro" id="IPR016032">
    <property type="entry name" value="Sig_transdc_resp-reg_C-effctor"/>
</dbReference>
<dbReference type="Proteomes" id="UP000037931">
    <property type="component" value="Unassembled WGS sequence"/>
</dbReference>
<dbReference type="CDD" id="cd06170">
    <property type="entry name" value="LuxR_C_like"/>
    <property type="match status" value="1"/>
</dbReference>
<dbReference type="STRING" id="50340.PF66_03261"/>
<dbReference type="PANTHER" id="PTHR44688:SF16">
    <property type="entry name" value="DNA-BINDING TRANSCRIPTIONAL ACTIVATOR DEVR_DOSR"/>
    <property type="match status" value="1"/>
</dbReference>
<dbReference type="PATRIC" id="fig|50340.43.peg.558"/>
<dbReference type="InterPro" id="IPR036388">
    <property type="entry name" value="WH-like_DNA-bd_sf"/>
</dbReference>
<keyword evidence="3" id="KW-0804">Transcription</keyword>
<gene>
    <name evidence="5" type="ORF">PF66_03261</name>
</gene>
<evidence type="ECO:0000313" key="6">
    <source>
        <dbReference type="Proteomes" id="UP000037931"/>
    </source>
</evidence>
<proteinExistence type="predicted"/>
<keyword evidence="6" id="KW-1185">Reference proteome</keyword>
<reference evidence="5 6" key="1">
    <citation type="journal article" date="2015" name="PLoS ONE">
        <title>Rice-Infecting Pseudomonas Genomes Are Highly Accessorized and Harbor Multiple Putative Virulence Mechanisms to Cause Sheath Brown Rot.</title>
        <authorList>
            <person name="Quibod I.L."/>
            <person name="Grande G."/>
            <person name="Oreiro E.G."/>
            <person name="Borja F.N."/>
            <person name="Dossa G.S."/>
            <person name="Mauleon R."/>
            <person name="Cruz C.V."/>
            <person name="Oliva R."/>
        </authorList>
    </citation>
    <scope>NUCLEOTIDE SEQUENCE [LARGE SCALE GENOMIC DNA]</scope>
    <source>
        <strain evidence="5 6">IRRI 6609</strain>
    </source>
</reference>
<dbReference type="InterPro" id="IPR000792">
    <property type="entry name" value="Tscrpt_reg_LuxR_C"/>
</dbReference>
<dbReference type="OrthoDB" id="343383at2"/>